<dbReference type="RefSeq" id="WP_084060998.1">
    <property type="nucleotide sequence ID" value="NZ_FWXO01000002.1"/>
</dbReference>
<dbReference type="InterPro" id="IPR036291">
    <property type="entry name" value="NAD(P)-bd_dom_sf"/>
</dbReference>
<feature type="domain" description="DUF2520" evidence="2">
    <location>
        <begin position="122"/>
        <end position="246"/>
    </location>
</feature>
<dbReference type="InterPro" id="IPR028939">
    <property type="entry name" value="P5C_Rdtase_cat_N"/>
</dbReference>
<dbReference type="Proteomes" id="UP000192360">
    <property type="component" value="Unassembled WGS sequence"/>
</dbReference>
<organism evidence="3 4">
    <name type="scientific">Cellulophaga tyrosinoxydans</name>
    <dbReference type="NCBI Taxonomy" id="504486"/>
    <lineage>
        <taxon>Bacteria</taxon>
        <taxon>Pseudomonadati</taxon>
        <taxon>Bacteroidota</taxon>
        <taxon>Flavobacteriia</taxon>
        <taxon>Flavobacteriales</taxon>
        <taxon>Flavobacteriaceae</taxon>
        <taxon>Cellulophaga</taxon>
    </lineage>
</organism>
<dbReference type="OrthoDB" id="9810755at2"/>
<dbReference type="PANTHER" id="PTHR40459:SF1">
    <property type="entry name" value="CONSERVED HYPOTHETICAL ALANINE AND LEUCINE RICH PROTEIN"/>
    <property type="match status" value="1"/>
</dbReference>
<dbReference type="InterPro" id="IPR037108">
    <property type="entry name" value="TM1727-like_C_sf"/>
</dbReference>
<dbReference type="Pfam" id="PF10728">
    <property type="entry name" value="DUF2520"/>
    <property type="match status" value="1"/>
</dbReference>
<accession>A0A1W1ZY26</accession>
<feature type="domain" description="Pyrroline-5-carboxylate reductase catalytic N-terminal" evidence="1">
    <location>
        <begin position="4"/>
        <end position="84"/>
    </location>
</feature>
<dbReference type="Gene3D" id="3.40.50.720">
    <property type="entry name" value="NAD(P)-binding Rossmann-like Domain"/>
    <property type="match status" value="1"/>
</dbReference>
<sequence>MLSIVIIGTGNVATHLFNTFLSYDTLNVLQVVGRSEDSLAYFANKTKTSLISNTIEIADIYIIAVSDDAIAEVSEKLKNQKGLVVHTSGSVAMSILKPHQNKGIFYPLQTFTKSKLVNFRAIPICIEATQKKDLKTLYFLAETISNHVHEVSSEQRKHLHLAAVFVNNFSNYMYTLGNEICEEHKVPFHILKPLITETAEKINDITPLQAQTGPARRNDVETMQRHLDQLTTKEQKNIYKLISESIQKKYGKEL</sequence>
<dbReference type="InterPro" id="IPR008927">
    <property type="entry name" value="6-PGluconate_DH-like_C_sf"/>
</dbReference>
<dbReference type="STRING" id="504486.SAMN05660703_1640"/>
<evidence type="ECO:0000259" key="1">
    <source>
        <dbReference type="Pfam" id="PF03807"/>
    </source>
</evidence>
<dbReference type="InterPro" id="IPR018931">
    <property type="entry name" value="DUF2520"/>
</dbReference>
<name>A0A1W1ZY26_9FLAO</name>
<evidence type="ECO:0000313" key="3">
    <source>
        <dbReference type="EMBL" id="SMC53355.1"/>
    </source>
</evidence>
<dbReference type="SUPFAM" id="SSF48179">
    <property type="entry name" value="6-phosphogluconate dehydrogenase C-terminal domain-like"/>
    <property type="match status" value="1"/>
</dbReference>
<evidence type="ECO:0000313" key="4">
    <source>
        <dbReference type="Proteomes" id="UP000192360"/>
    </source>
</evidence>
<evidence type="ECO:0000259" key="2">
    <source>
        <dbReference type="Pfam" id="PF10728"/>
    </source>
</evidence>
<protein>
    <submittedName>
        <fullName evidence="3">Predicted oxidoreductase, contains short-chain dehydrogenase (SDR) and DUF2520 domains</fullName>
    </submittedName>
</protein>
<keyword evidence="4" id="KW-1185">Reference proteome</keyword>
<dbReference type="SUPFAM" id="SSF51735">
    <property type="entry name" value="NAD(P)-binding Rossmann-fold domains"/>
    <property type="match status" value="1"/>
</dbReference>
<dbReference type="Gene3D" id="1.10.1040.20">
    <property type="entry name" value="ProC-like, C-terminal domain"/>
    <property type="match status" value="1"/>
</dbReference>
<dbReference type="PANTHER" id="PTHR40459">
    <property type="entry name" value="CONSERVED HYPOTHETICAL ALANINE AND LEUCINE RICH PROTEIN"/>
    <property type="match status" value="1"/>
</dbReference>
<gene>
    <name evidence="3" type="ORF">SAMN05660703_1640</name>
</gene>
<dbReference type="EMBL" id="FWXO01000002">
    <property type="protein sequence ID" value="SMC53355.1"/>
    <property type="molecule type" value="Genomic_DNA"/>
</dbReference>
<proteinExistence type="predicted"/>
<reference evidence="3 4" key="1">
    <citation type="submission" date="2017-04" db="EMBL/GenBank/DDBJ databases">
        <authorList>
            <person name="Afonso C.L."/>
            <person name="Miller P.J."/>
            <person name="Scott M.A."/>
            <person name="Spackman E."/>
            <person name="Goraichik I."/>
            <person name="Dimitrov K.M."/>
            <person name="Suarez D.L."/>
            <person name="Swayne D.E."/>
        </authorList>
    </citation>
    <scope>NUCLEOTIDE SEQUENCE [LARGE SCALE GENOMIC DNA]</scope>
    <source>
        <strain evidence="3 4">DSM 21164</strain>
    </source>
</reference>
<dbReference type="AlphaFoldDB" id="A0A1W1ZY26"/>
<dbReference type="Pfam" id="PF03807">
    <property type="entry name" value="F420_oxidored"/>
    <property type="match status" value="1"/>
</dbReference>